<dbReference type="InterPro" id="IPR050369">
    <property type="entry name" value="RBOH/FRE"/>
</dbReference>
<dbReference type="SFLD" id="SFLDG01168">
    <property type="entry name" value="Ferric_reductase_subgroup_(FRE"/>
    <property type="match status" value="1"/>
</dbReference>
<dbReference type="OMA" id="HHECYYR"/>
<dbReference type="InterPro" id="IPR039261">
    <property type="entry name" value="FNR_nucleotide-bd"/>
</dbReference>
<evidence type="ECO:0000313" key="10">
    <source>
        <dbReference type="Proteomes" id="UP000019132"/>
    </source>
</evidence>
<evidence type="ECO:0000256" key="1">
    <source>
        <dbReference type="ARBA" id="ARBA00004141"/>
    </source>
</evidence>
<dbReference type="Gene3D" id="2.40.30.10">
    <property type="entry name" value="Translation factors"/>
    <property type="match status" value="1"/>
</dbReference>
<feature type="region of interest" description="Disordered" evidence="6">
    <location>
        <begin position="1"/>
        <end position="28"/>
    </location>
</feature>
<evidence type="ECO:0000256" key="5">
    <source>
        <dbReference type="ARBA" id="ARBA00023136"/>
    </source>
</evidence>
<dbReference type="InParanoid" id="K3XCF7"/>
<reference evidence="10" key="1">
    <citation type="journal article" date="2010" name="Genome Biol.">
        <title>Genome sequence of the necrotrophic plant pathogen Pythium ultimum reveals original pathogenicity mechanisms and effector repertoire.</title>
        <authorList>
            <person name="Levesque C.A."/>
            <person name="Brouwer H."/>
            <person name="Cano L."/>
            <person name="Hamilton J.P."/>
            <person name="Holt C."/>
            <person name="Huitema E."/>
            <person name="Raffaele S."/>
            <person name="Robideau G.P."/>
            <person name="Thines M."/>
            <person name="Win J."/>
            <person name="Zerillo M.M."/>
            <person name="Beakes G.W."/>
            <person name="Boore J.L."/>
            <person name="Busam D."/>
            <person name="Dumas B."/>
            <person name="Ferriera S."/>
            <person name="Fuerstenberg S.I."/>
            <person name="Gachon C.M."/>
            <person name="Gaulin E."/>
            <person name="Govers F."/>
            <person name="Grenville-Briggs L."/>
            <person name="Horner N."/>
            <person name="Hostetler J."/>
            <person name="Jiang R.H."/>
            <person name="Johnson J."/>
            <person name="Krajaejun T."/>
            <person name="Lin H."/>
            <person name="Meijer H.J."/>
            <person name="Moore B."/>
            <person name="Morris P."/>
            <person name="Phuntmart V."/>
            <person name="Puiu D."/>
            <person name="Shetty J."/>
            <person name="Stajich J.E."/>
            <person name="Tripathy S."/>
            <person name="Wawra S."/>
            <person name="van West P."/>
            <person name="Whitty B.R."/>
            <person name="Coutinho P.M."/>
            <person name="Henrissat B."/>
            <person name="Martin F."/>
            <person name="Thomas P.D."/>
            <person name="Tyler B.M."/>
            <person name="De Vries R.P."/>
            <person name="Kamoun S."/>
            <person name="Yandell M."/>
            <person name="Tisserat N."/>
            <person name="Buell C.R."/>
        </authorList>
    </citation>
    <scope>NUCLEOTIDE SEQUENCE</scope>
    <source>
        <strain evidence="10">DAOM:BR144</strain>
    </source>
</reference>
<feature type="transmembrane region" description="Helical" evidence="7">
    <location>
        <begin position="165"/>
        <end position="187"/>
    </location>
</feature>
<dbReference type="EnsemblProtists" id="PYU1_T014906">
    <property type="protein sequence ID" value="PYU1_T014906"/>
    <property type="gene ID" value="PYU1_G014875"/>
</dbReference>
<dbReference type="HOGENOM" id="CLU_031341_0_0_1"/>
<feature type="transmembrane region" description="Helical" evidence="7">
    <location>
        <begin position="215"/>
        <end position="237"/>
    </location>
</feature>
<feature type="transmembrane region" description="Helical" evidence="7">
    <location>
        <begin position="136"/>
        <end position="158"/>
    </location>
</feature>
<dbReference type="GO" id="GO:0016491">
    <property type="term" value="F:oxidoreductase activity"/>
    <property type="evidence" value="ECO:0007669"/>
    <property type="project" value="UniProtKB-KW"/>
</dbReference>
<dbReference type="VEuPathDB" id="FungiDB:PYU1_G014875"/>
<dbReference type="PANTHER" id="PTHR11972">
    <property type="entry name" value="NADPH OXIDASE"/>
    <property type="match status" value="1"/>
</dbReference>
<feature type="transmembrane region" description="Helical" evidence="7">
    <location>
        <begin position="104"/>
        <end position="124"/>
    </location>
</feature>
<dbReference type="Proteomes" id="UP000019132">
    <property type="component" value="Unassembled WGS sequence"/>
</dbReference>
<dbReference type="Gene3D" id="3.40.50.80">
    <property type="entry name" value="Nucleotide-binding domain of ferredoxin-NADP reductase (FNR) module"/>
    <property type="match status" value="1"/>
</dbReference>
<organism evidence="9 10">
    <name type="scientific">Globisporangium ultimum (strain ATCC 200006 / CBS 805.95 / DAOM BR144)</name>
    <name type="common">Pythium ultimum</name>
    <dbReference type="NCBI Taxonomy" id="431595"/>
    <lineage>
        <taxon>Eukaryota</taxon>
        <taxon>Sar</taxon>
        <taxon>Stramenopiles</taxon>
        <taxon>Oomycota</taxon>
        <taxon>Peronosporomycetes</taxon>
        <taxon>Pythiales</taxon>
        <taxon>Pythiaceae</taxon>
        <taxon>Globisporangium</taxon>
    </lineage>
</organism>
<dbReference type="InterPro" id="IPR000778">
    <property type="entry name" value="Cyt_b245_heavy_chain"/>
</dbReference>
<dbReference type="SUPFAM" id="SSF63380">
    <property type="entry name" value="Riboflavin synthase domain-like"/>
    <property type="match status" value="1"/>
</dbReference>
<evidence type="ECO:0000256" key="3">
    <source>
        <dbReference type="ARBA" id="ARBA00022989"/>
    </source>
</evidence>
<dbReference type="InterPro" id="IPR017927">
    <property type="entry name" value="FAD-bd_FR_type"/>
</dbReference>
<dbReference type="InterPro" id="IPR013112">
    <property type="entry name" value="FAD-bd_8"/>
</dbReference>
<evidence type="ECO:0000313" key="9">
    <source>
        <dbReference type="EnsemblProtists" id="PYU1_T014906"/>
    </source>
</evidence>
<keyword evidence="5 7" id="KW-0472">Membrane</keyword>
<evidence type="ECO:0000256" key="6">
    <source>
        <dbReference type="SAM" id="MobiDB-lite"/>
    </source>
</evidence>
<evidence type="ECO:0000256" key="7">
    <source>
        <dbReference type="SAM" id="Phobius"/>
    </source>
</evidence>
<reference evidence="9" key="3">
    <citation type="submission" date="2015-02" db="UniProtKB">
        <authorList>
            <consortium name="EnsemblProtists"/>
        </authorList>
    </citation>
    <scope>IDENTIFICATION</scope>
    <source>
        <strain evidence="9">DAOM BR144</strain>
    </source>
</reference>
<evidence type="ECO:0000256" key="2">
    <source>
        <dbReference type="ARBA" id="ARBA00022692"/>
    </source>
</evidence>
<dbReference type="InterPro" id="IPR017938">
    <property type="entry name" value="Riboflavin_synthase-like_b-brl"/>
</dbReference>
<dbReference type="Pfam" id="PF08030">
    <property type="entry name" value="NAD_binding_6"/>
    <property type="match status" value="1"/>
</dbReference>
<keyword evidence="4" id="KW-0560">Oxidoreductase</keyword>
<feature type="transmembrane region" description="Helical" evidence="7">
    <location>
        <begin position="249"/>
        <end position="277"/>
    </location>
</feature>
<name>K3XCF7_GLOUD</name>
<dbReference type="STRING" id="431595.K3XCF7"/>
<dbReference type="AlphaFoldDB" id="K3XCF7"/>
<comment type="subcellular location">
    <subcellularLocation>
        <location evidence="1">Membrane</location>
        <topology evidence="1">Multi-pass membrane protein</topology>
    </subcellularLocation>
</comment>
<dbReference type="PANTHER" id="PTHR11972:SF55">
    <property type="entry name" value="FERRIC REDUCTASE"/>
    <property type="match status" value="1"/>
</dbReference>
<evidence type="ECO:0000259" key="8">
    <source>
        <dbReference type="PROSITE" id="PS51384"/>
    </source>
</evidence>
<dbReference type="Pfam" id="PF08022">
    <property type="entry name" value="FAD_binding_8"/>
    <property type="match status" value="1"/>
</dbReference>
<keyword evidence="10" id="KW-1185">Reference proteome</keyword>
<dbReference type="SUPFAM" id="SSF52343">
    <property type="entry name" value="Ferredoxin reductase-like, C-terminal NADP-linked domain"/>
    <property type="match status" value="1"/>
</dbReference>
<sequence length="612" mass="68613">MEPSLASPATTYVRHDPPETPQQGNSSPLLHETQQHAFSDQGEALQDSLHAQEIHLANPNVRQYFPQFKWYRSWYALRWRLATSAFAKPMPFLTANFDVKLGDCLLMLPIVAALTAWCVADVASLSTSASGTPASIALLLVFVLTVRNNSLLLVLTGLPFDRAILYHKVFAVITIVLSLLHALSYLLKHHKIYGSSRDPNRVFTDDEYDDAKSSAAVTGMLTLVPMVLLLMMSLPPIRRRFFEFFVRTHWLLFIVVIVGAIIHNATLGVFGAVLWLLDMLYRMVYQTRVYKSGAFWKAKERANENNPAATEADNTPKPSRLGVLAPGQVSISRVASNVVCIQFPKVRADTGECFQYEAGQYAFLCVPAISLWEWHPFTISSAPHESMTTFHVRVLGNWTTKLLHFTSPKLSNEAVQLDLLVDGPYGNVSIDIMAPATYSHVVLFSGGIGITPMKSIVNHLHNAHTLKIRPELERVRFVWSVRDREMVRAFTSSDASNEPKSYFPYGLTDSGVPNSSGMTLGFTTELFLTKGECDLEDPLDQKLRHCMRYYTRPDIIAVLREIGQEAQLSKKDRVGVLVCGPSAMIHEVIIASIMLTREMQIAFDVHNEHFEF</sequence>
<proteinExistence type="predicted"/>
<dbReference type="InterPro" id="IPR013121">
    <property type="entry name" value="Fe_red_NAD-bd_6"/>
</dbReference>
<dbReference type="Pfam" id="PF01794">
    <property type="entry name" value="Ferric_reduct"/>
    <property type="match status" value="1"/>
</dbReference>
<keyword evidence="3 7" id="KW-1133">Transmembrane helix</keyword>
<dbReference type="GO" id="GO:0005886">
    <property type="term" value="C:plasma membrane"/>
    <property type="evidence" value="ECO:0007669"/>
    <property type="project" value="TreeGrafter"/>
</dbReference>
<dbReference type="InterPro" id="IPR013130">
    <property type="entry name" value="Fe3_Rdtase_TM_dom"/>
</dbReference>
<evidence type="ECO:0000256" key="4">
    <source>
        <dbReference type="ARBA" id="ARBA00023002"/>
    </source>
</evidence>
<dbReference type="eggNOG" id="KOG0039">
    <property type="taxonomic scope" value="Eukaryota"/>
</dbReference>
<reference evidence="10" key="2">
    <citation type="submission" date="2010-04" db="EMBL/GenBank/DDBJ databases">
        <authorList>
            <person name="Buell R."/>
            <person name="Hamilton J."/>
            <person name="Hostetler J."/>
        </authorList>
    </citation>
    <scope>NUCLEOTIDE SEQUENCE [LARGE SCALE GENOMIC DNA]</scope>
    <source>
        <strain evidence="10">DAOM:BR144</strain>
    </source>
</reference>
<protein>
    <recommendedName>
        <fullName evidence="8">FAD-binding FR-type domain-containing protein</fullName>
    </recommendedName>
</protein>
<feature type="domain" description="FAD-binding FR-type" evidence="8">
    <location>
        <begin position="316"/>
        <end position="431"/>
    </location>
</feature>
<keyword evidence="2 7" id="KW-0812">Transmembrane</keyword>
<dbReference type="SFLD" id="SFLDS00052">
    <property type="entry name" value="Ferric_Reductase_Domain"/>
    <property type="match status" value="1"/>
</dbReference>
<dbReference type="PROSITE" id="PS51384">
    <property type="entry name" value="FAD_FR"/>
    <property type="match status" value="1"/>
</dbReference>
<accession>K3XCF7</accession>
<dbReference type="PRINTS" id="PR00466">
    <property type="entry name" value="GP91PHOX"/>
</dbReference>
<dbReference type="CDD" id="cd06186">
    <property type="entry name" value="NOX_Duox_like_FAD_NADP"/>
    <property type="match status" value="1"/>
</dbReference>
<dbReference type="EMBL" id="ADOS01001321">
    <property type="status" value="NOT_ANNOTATED_CDS"/>
    <property type="molecule type" value="Genomic_DNA"/>
</dbReference>